<dbReference type="InterPro" id="IPR002110">
    <property type="entry name" value="Ankyrin_rpt"/>
</dbReference>
<evidence type="ECO:0000313" key="1">
    <source>
        <dbReference type="EMBL" id="ANB50881.1"/>
    </source>
</evidence>
<dbReference type="Proteomes" id="UP000241365">
    <property type="component" value="Segment"/>
</dbReference>
<dbReference type="RefSeq" id="YP_010776632.1">
    <property type="nucleotide sequence ID" value="NC_075034.1"/>
</dbReference>
<organism evidence="1 2">
    <name type="scientific">Powai lake megavirus</name>
    <dbReference type="NCBI Taxonomy" id="1842663"/>
    <lineage>
        <taxon>Viruses</taxon>
        <taxon>Varidnaviria</taxon>
        <taxon>Bamfordvirae</taxon>
        <taxon>Nucleocytoviricota</taxon>
        <taxon>Megaviricetes</taxon>
        <taxon>Imitervirales</taxon>
        <taxon>Mimiviridae</taxon>
        <taxon>Megamimivirinae</taxon>
        <taxon>Megavirus</taxon>
        <taxon>Megavirus powaiense</taxon>
    </lineage>
</organism>
<keyword evidence="2" id="KW-1185">Reference proteome</keyword>
<dbReference type="GeneID" id="80513243"/>
<name>A0A161HR90_9VIRU</name>
<dbReference type="Gene3D" id="1.25.40.20">
    <property type="entry name" value="Ankyrin repeat-containing domain"/>
    <property type="match status" value="2"/>
</dbReference>
<dbReference type="SUPFAM" id="SSF48403">
    <property type="entry name" value="Ankyrin repeat"/>
    <property type="match status" value="1"/>
</dbReference>
<dbReference type="KEGG" id="vg:80513243"/>
<reference evidence="1 2" key="1">
    <citation type="journal article" date="2016" name="Genome Announc.">
        <title>Complete Genome Sequence of a New Megavirus Family Member Isolated from an Inland Water Lake for the First Time in India.</title>
        <authorList>
            <person name="Chatterjee A."/>
            <person name="Ali F."/>
            <person name="Bange D."/>
            <person name="Kondabagil K."/>
        </authorList>
    </citation>
    <scope>NUCLEOTIDE SEQUENCE [LARGE SCALE GENOMIC DNA]</scope>
    <source>
        <strain evidence="1">1</strain>
    </source>
</reference>
<evidence type="ECO:0000313" key="2">
    <source>
        <dbReference type="Proteomes" id="UP000241365"/>
    </source>
</evidence>
<evidence type="ECO:0008006" key="3">
    <source>
        <dbReference type="Google" id="ProtNLM"/>
    </source>
</evidence>
<protein>
    <recommendedName>
        <fullName evidence="3">Ankyrin repeat protein</fullName>
    </recommendedName>
</protein>
<dbReference type="SMART" id="SM00248">
    <property type="entry name" value="ANK"/>
    <property type="match status" value="4"/>
</dbReference>
<accession>A0A161HR90</accession>
<dbReference type="InterPro" id="IPR036770">
    <property type="entry name" value="Ankyrin_rpt-contain_sf"/>
</dbReference>
<sequence>MQYQSLPNFKPLIYVNNDTNHYDSMLSIIFKCNNLEVAEKLLVEKKIDLEKNANILCDCVKNGTLEMFNLLIKYGAKITSRSQRADLSNKKYPIIWTICNIGRLDIMMHILKQKYNQKFNDGINSQESSIFDTEMDDKIYNELKNEYDKDFMEEFTEGFIEACYQGHISIVELFLSYGFDINTTDGLAMAKAIDNNKFDIILLLMSNGINLSNVRSYKPVSNMTKSRYIIYQMLLDGGLDPIILLDLLSKNE</sequence>
<proteinExistence type="predicted"/>
<dbReference type="EMBL" id="KU877344">
    <property type="protein sequence ID" value="ANB50881.1"/>
    <property type="molecule type" value="Genomic_DNA"/>
</dbReference>